<reference evidence="1 2" key="1">
    <citation type="submission" date="2017-07" db="EMBL/GenBank/DDBJ databases">
        <authorList>
            <person name="Talla V."/>
            <person name="Backstrom N."/>
        </authorList>
    </citation>
    <scope>NUCLEOTIDE SEQUENCE [LARGE SCALE GENOMIC DNA]</scope>
</reference>
<protein>
    <submittedName>
        <fullName evidence="1">Uncharacterized protein</fullName>
    </submittedName>
</protein>
<name>A0A5E4QS79_9NEOP</name>
<evidence type="ECO:0000313" key="1">
    <source>
        <dbReference type="EMBL" id="VVC99747.1"/>
    </source>
</evidence>
<organism evidence="1 2">
    <name type="scientific">Leptidea sinapis</name>
    <dbReference type="NCBI Taxonomy" id="189913"/>
    <lineage>
        <taxon>Eukaryota</taxon>
        <taxon>Metazoa</taxon>
        <taxon>Ecdysozoa</taxon>
        <taxon>Arthropoda</taxon>
        <taxon>Hexapoda</taxon>
        <taxon>Insecta</taxon>
        <taxon>Pterygota</taxon>
        <taxon>Neoptera</taxon>
        <taxon>Endopterygota</taxon>
        <taxon>Lepidoptera</taxon>
        <taxon>Glossata</taxon>
        <taxon>Ditrysia</taxon>
        <taxon>Papilionoidea</taxon>
        <taxon>Pieridae</taxon>
        <taxon>Dismorphiinae</taxon>
        <taxon>Leptidea</taxon>
    </lineage>
</organism>
<proteinExistence type="predicted"/>
<sequence length="62" mass="7531">MAHKMLEDRLITQMVIPVSKESYFNTKWKSKSKQLWKRQSSYAYIQCARMGNTSHRRKTKYM</sequence>
<evidence type="ECO:0000313" key="2">
    <source>
        <dbReference type="Proteomes" id="UP000324832"/>
    </source>
</evidence>
<dbReference type="EMBL" id="FZQP02004322">
    <property type="protein sequence ID" value="VVC99747.1"/>
    <property type="molecule type" value="Genomic_DNA"/>
</dbReference>
<keyword evidence="2" id="KW-1185">Reference proteome</keyword>
<dbReference type="Proteomes" id="UP000324832">
    <property type="component" value="Unassembled WGS sequence"/>
</dbReference>
<gene>
    <name evidence="1" type="ORF">LSINAPIS_LOCUS10556</name>
</gene>
<accession>A0A5E4QS79</accession>
<dbReference type="AlphaFoldDB" id="A0A5E4QS79"/>